<evidence type="ECO:0000313" key="1">
    <source>
        <dbReference type="EMBL" id="MPC49119.1"/>
    </source>
</evidence>
<evidence type="ECO:0000313" key="2">
    <source>
        <dbReference type="Proteomes" id="UP000324222"/>
    </source>
</evidence>
<protein>
    <submittedName>
        <fullName evidence="1">Uncharacterized protein</fullName>
    </submittedName>
</protein>
<sequence>MREGTLDHIITCSLVASRVTCFSIQALFSDHIALDLQYSLPSGPPLPDTRLRITIPPNLMPTFDFQSPEKLYFSLVGSTHEFYTRYMTRPHVKGHREAYLWTSDQRVLLAERKAVEDGLAFQRQLTPAHLTATSGPEMISLPFSNVPVLSPGGNTPTASIIRQPSAPRGT</sequence>
<organism evidence="1 2">
    <name type="scientific">Portunus trituberculatus</name>
    <name type="common">Swimming crab</name>
    <name type="synonym">Neptunus trituberculatus</name>
    <dbReference type="NCBI Taxonomy" id="210409"/>
    <lineage>
        <taxon>Eukaryota</taxon>
        <taxon>Metazoa</taxon>
        <taxon>Ecdysozoa</taxon>
        <taxon>Arthropoda</taxon>
        <taxon>Crustacea</taxon>
        <taxon>Multicrustacea</taxon>
        <taxon>Malacostraca</taxon>
        <taxon>Eumalacostraca</taxon>
        <taxon>Eucarida</taxon>
        <taxon>Decapoda</taxon>
        <taxon>Pleocyemata</taxon>
        <taxon>Brachyura</taxon>
        <taxon>Eubrachyura</taxon>
        <taxon>Portunoidea</taxon>
        <taxon>Portunidae</taxon>
        <taxon>Portuninae</taxon>
        <taxon>Portunus</taxon>
    </lineage>
</organism>
<keyword evidence="2" id="KW-1185">Reference proteome</keyword>
<dbReference type="Proteomes" id="UP000324222">
    <property type="component" value="Unassembled WGS sequence"/>
</dbReference>
<accession>A0A5B7FUW5</accession>
<dbReference type="EMBL" id="VSRR010008679">
    <property type="protein sequence ID" value="MPC49119.1"/>
    <property type="molecule type" value="Genomic_DNA"/>
</dbReference>
<proteinExistence type="predicted"/>
<gene>
    <name evidence="1" type="ORF">E2C01_042912</name>
</gene>
<name>A0A5B7FUW5_PORTR</name>
<comment type="caution">
    <text evidence="1">The sequence shown here is derived from an EMBL/GenBank/DDBJ whole genome shotgun (WGS) entry which is preliminary data.</text>
</comment>
<dbReference type="AlphaFoldDB" id="A0A5B7FUW5"/>
<reference evidence="1 2" key="1">
    <citation type="submission" date="2019-05" db="EMBL/GenBank/DDBJ databases">
        <title>Another draft genome of Portunus trituberculatus and its Hox gene families provides insights of decapod evolution.</title>
        <authorList>
            <person name="Jeong J.-H."/>
            <person name="Song I."/>
            <person name="Kim S."/>
            <person name="Choi T."/>
            <person name="Kim D."/>
            <person name="Ryu S."/>
            <person name="Kim W."/>
        </authorList>
    </citation>
    <scope>NUCLEOTIDE SEQUENCE [LARGE SCALE GENOMIC DNA]</scope>
    <source>
        <tissue evidence="1">Muscle</tissue>
    </source>
</reference>